<dbReference type="HOGENOM" id="CLU_218868_0_0_1"/>
<evidence type="ECO:0000313" key="2">
    <source>
        <dbReference type="EMBL" id="EMD35222.1"/>
    </source>
</evidence>
<feature type="region of interest" description="Disordered" evidence="1">
    <location>
        <begin position="1"/>
        <end position="39"/>
    </location>
</feature>
<sequence>MDAFFTIASPVPSEEPSQIPMDYEDTGSGSSTSQHCIIA</sequence>
<name>M2R9U7_CERS8</name>
<dbReference type="EMBL" id="KB445801">
    <property type="protein sequence ID" value="EMD35222.1"/>
    <property type="molecule type" value="Genomic_DNA"/>
</dbReference>
<keyword evidence="3" id="KW-1185">Reference proteome</keyword>
<reference evidence="2 3" key="1">
    <citation type="journal article" date="2012" name="Proc. Natl. Acad. Sci. U.S.A.">
        <title>Comparative genomics of Ceriporiopsis subvermispora and Phanerochaete chrysosporium provide insight into selective ligninolysis.</title>
        <authorList>
            <person name="Fernandez-Fueyo E."/>
            <person name="Ruiz-Duenas F.J."/>
            <person name="Ferreira P."/>
            <person name="Floudas D."/>
            <person name="Hibbett D.S."/>
            <person name="Canessa P."/>
            <person name="Larrondo L.F."/>
            <person name="James T.Y."/>
            <person name="Seelenfreund D."/>
            <person name="Lobos S."/>
            <person name="Polanco R."/>
            <person name="Tello M."/>
            <person name="Honda Y."/>
            <person name="Watanabe T."/>
            <person name="Watanabe T."/>
            <person name="Ryu J.S."/>
            <person name="Kubicek C.P."/>
            <person name="Schmoll M."/>
            <person name="Gaskell J."/>
            <person name="Hammel K.E."/>
            <person name="St John F.J."/>
            <person name="Vanden Wymelenberg A."/>
            <person name="Sabat G."/>
            <person name="Splinter BonDurant S."/>
            <person name="Syed K."/>
            <person name="Yadav J.S."/>
            <person name="Doddapaneni H."/>
            <person name="Subramanian V."/>
            <person name="Lavin J.L."/>
            <person name="Oguiza J.A."/>
            <person name="Perez G."/>
            <person name="Pisabarro A.G."/>
            <person name="Ramirez L."/>
            <person name="Santoyo F."/>
            <person name="Master E."/>
            <person name="Coutinho P.M."/>
            <person name="Henrissat B."/>
            <person name="Lombard V."/>
            <person name="Magnuson J.K."/>
            <person name="Kuees U."/>
            <person name="Hori C."/>
            <person name="Igarashi K."/>
            <person name="Samejima M."/>
            <person name="Held B.W."/>
            <person name="Barry K.W."/>
            <person name="LaButti K.M."/>
            <person name="Lapidus A."/>
            <person name="Lindquist E.A."/>
            <person name="Lucas S.M."/>
            <person name="Riley R."/>
            <person name="Salamov A.A."/>
            <person name="Hoffmeister D."/>
            <person name="Schwenk D."/>
            <person name="Hadar Y."/>
            <person name="Yarden O."/>
            <person name="de Vries R.P."/>
            <person name="Wiebenga A."/>
            <person name="Stenlid J."/>
            <person name="Eastwood D."/>
            <person name="Grigoriev I.V."/>
            <person name="Berka R.M."/>
            <person name="Blanchette R.A."/>
            <person name="Kersten P."/>
            <person name="Martinez A.T."/>
            <person name="Vicuna R."/>
            <person name="Cullen D."/>
        </authorList>
    </citation>
    <scope>NUCLEOTIDE SEQUENCE [LARGE SCALE GENOMIC DNA]</scope>
    <source>
        <strain evidence="2 3">B</strain>
    </source>
</reference>
<gene>
    <name evidence="2" type="primary">CsPh3</name>
    <name evidence="2" type="ORF">CERSUDRAFT_172065</name>
</gene>
<feature type="compositionally biased region" description="Polar residues" evidence="1">
    <location>
        <begin position="27"/>
        <end position="39"/>
    </location>
</feature>
<protein>
    <submittedName>
        <fullName evidence="2">B mating type pheromone</fullName>
    </submittedName>
</protein>
<evidence type="ECO:0000313" key="3">
    <source>
        <dbReference type="Proteomes" id="UP000016930"/>
    </source>
</evidence>
<evidence type="ECO:0000256" key="1">
    <source>
        <dbReference type="SAM" id="MobiDB-lite"/>
    </source>
</evidence>
<dbReference type="AlphaFoldDB" id="M2R9U7"/>
<dbReference type="Proteomes" id="UP000016930">
    <property type="component" value="Unassembled WGS sequence"/>
</dbReference>
<dbReference type="OrthoDB" id="2753862at2759"/>
<accession>M2R9U7</accession>
<organism evidence="2 3">
    <name type="scientific">Ceriporiopsis subvermispora (strain B)</name>
    <name type="common">White-rot fungus</name>
    <name type="synonym">Gelatoporia subvermispora</name>
    <dbReference type="NCBI Taxonomy" id="914234"/>
    <lineage>
        <taxon>Eukaryota</taxon>
        <taxon>Fungi</taxon>
        <taxon>Dikarya</taxon>
        <taxon>Basidiomycota</taxon>
        <taxon>Agaricomycotina</taxon>
        <taxon>Agaricomycetes</taxon>
        <taxon>Polyporales</taxon>
        <taxon>Gelatoporiaceae</taxon>
        <taxon>Gelatoporia</taxon>
    </lineage>
</organism>
<proteinExistence type="predicted"/>